<keyword evidence="4" id="KW-1185">Reference proteome</keyword>
<evidence type="ECO:0000313" key="3">
    <source>
        <dbReference type="EMBL" id="RFS45053.1"/>
    </source>
</evidence>
<evidence type="ECO:0000256" key="2">
    <source>
        <dbReference type="RuleBase" id="RU366034"/>
    </source>
</evidence>
<dbReference type="Proteomes" id="UP000262621">
    <property type="component" value="Unassembled WGS sequence"/>
</dbReference>
<comment type="caution">
    <text evidence="3">The sequence shown here is derived from an EMBL/GenBank/DDBJ whole genome shotgun (WGS) entry which is preliminary data.</text>
</comment>
<dbReference type="SUPFAM" id="SSF48576">
    <property type="entry name" value="Terpenoid synthases"/>
    <property type="match status" value="1"/>
</dbReference>
<dbReference type="GO" id="GO:0046872">
    <property type="term" value="F:metal ion binding"/>
    <property type="evidence" value="ECO:0007669"/>
    <property type="project" value="UniProtKB-KW"/>
</dbReference>
<comment type="similarity">
    <text evidence="2">Belongs to the terpene synthase family.</text>
</comment>
<dbReference type="Pfam" id="PF19086">
    <property type="entry name" value="Terpene_syn_C_2"/>
    <property type="match status" value="1"/>
</dbReference>
<dbReference type="EMBL" id="QVFU01000020">
    <property type="protein sequence ID" value="RFS45053.1"/>
    <property type="molecule type" value="Genomic_DNA"/>
</dbReference>
<dbReference type="EC" id="4.2.3.-" evidence="2"/>
<comment type="cofactor">
    <cofactor evidence="2">
        <name>Mg(2+)</name>
        <dbReference type="ChEBI" id="CHEBI:18420"/>
    </cofactor>
</comment>
<dbReference type="InterPro" id="IPR034686">
    <property type="entry name" value="Terpene_cyclase-like_2"/>
</dbReference>
<gene>
    <name evidence="3" type="ORF">D0Q02_18690</name>
</gene>
<keyword evidence="2" id="KW-0479">Metal-binding</keyword>
<name>A0A372FWD7_9ACTN</name>
<organism evidence="3 4">
    <name type="scientific">Micromonospora craniellae</name>
    <dbReference type="NCBI Taxonomy" id="2294034"/>
    <lineage>
        <taxon>Bacteria</taxon>
        <taxon>Bacillati</taxon>
        <taxon>Actinomycetota</taxon>
        <taxon>Actinomycetes</taxon>
        <taxon>Micromonosporales</taxon>
        <taxon>Micromonosporaceae</taxon>
        <taxon>Micromonospora</taxon>
    </lineage>
</organism>
<accession>A0A372FWD7</accession>
<dbReference type="Gene3D" id="1.10.600.10">
    <property type="entry name" value="Farnesyl Diphosphate Synthase"/>
    <property type="match status" value="1"/>
</dbReference>
<reference evidence="3 4" key="1">
    <citation type="submission" date="2018-08" db="EMBL/GenBank/DDBJ databases">
        <title>Verrucosispora craniellae sp. nov., isolated from a marine sponge in the South China Sea.</title>
        <authorList>
            <person name="Li L."/>
            <person name="Lin H.W."/>
        </authorList>
    </citation>
    <scope>NUCLEOTIDE SEQUENCE [LARGE SCALE GENOMIC DNA]</scope>
    <source>
        <strain evidence="3 4">LHW63014</strain>
    </source>
</reference>
<dbReference type="RefSeq" id="WP_117229318.1">
    <property type="nucleotide sequence ID" value="NZ_CP061725.1"/>
</dbReference>
<keyword evidence="2" id="KW-0460">Magnesium</keyword>
<evidence type="ECO:0000256" key="1">
    <source>
        <dbReference type="ARBA" id="ARBA00023239"/>
    </source>
</evidence>
<dbReference type="AlphaFoldDB" id="A0A372FWD7"/>
<protein>
    <recommendedName>
        <fullName evidence="2">Terpene synthase</fullName>
        <ecNumber evidence="2">4.2.3.-</ecNumber>
    </recommendedName>
</protein>
<proteinExistence type="inferred from homology"/>
<evidence type="ECO:0000313" key="4">
    <source>
        <dbReference type="Proteomes" id="UP000262621"/>
    </source>
</evidence>
<dbReference type="PANTHER" id="PTHR35201">
    <property type="entry name" value="TERPENE SYNTHASE"/>
    <property type="match status" value="1"/>
</dbReference>
<dbReference type="OrthoDB" id="2989600at2"/>
<dbReference type="SFLD" id="SFLDS00005">
    <property type="entry name" value="Isoprenoid_Synthase_Type_I"/>
    <property type="match status" value="1"/>
</dbReference>
<keyword evidence="1 2" id="KW-0456">Lyase</keyword>
<dbReference type="InterPro" id="IPR008949">
    <property type="entry name" value="Isoprenoid_synthase_dom_sf"/>
</dbReference>
<sequence length="328" mass="36441">MSQDVLPSLRDACPIPSRLSPYADDVQEWLIHWLPQTGLTVDRATGRRLAGARFARYAGRLYPDASEPDLRVLTALFTWFFLVDDACDKPGRFSPAEIRGLRDGVLALLRGQDRPQHTGLAGPLRRLLVTAWREPSRRMPAVWRARFADAVAHHLDGAGQEATNKAGGHRPGIAEYVELRRATSAAYVSYPLVEFVTGRPLPDAIYHHPLLSRYRDLGNDLLSWYNDIASLDRDEATAGGHNLVLATAAEHRLSRAAAIESVIRRWHETMREFVDQRSRVPSFGPALDEAVTAHLDGVARAVRGTIDWTLESTRYAGKEGPLTNASGR</sequence>
<dbReference type="SFLD" id="SFLDG01020">
    <property type="entry name" value="Terpene_Cyclase_Like_2"/>
    <property type="match status" value="1"/>
</dbReference>
<dbReference type="PANTHER" id="PTHR35201:SF4">
    <property type="entry name" value="BETA-PINACENE SYNTHASE-RELATED"/>
    <property type="match status" value="1"/>
</dbReference>
<dbReference type="GO" id="GO:0010333">
    <property type="term" value="F:terpene synthase activity"/>
    <property type="evidence" value="ECO:0007669"/>
    <property type="project" value="InterPro"/>
</dbReference>